<dbReference type="InterPro" id="IPR032675">
    <property type="entry name" value="LRR_dom_sf"/>
</dbReference>
<evidence type="ECO:0000313" key="1">
    <source>
        <dbReference type="EMBL" id="OAG17873.1"/>
    </source>
</evidence>
<accession>A0A177DDM4</accession>
<reference evidence="1 2" key="1">
    <citation type="submission" date="2016-05" db="EMBL/GenBank/DDBJ databases">
        <title>Comparative analysis of secretome profiles of manganese(II)-oxidizing ascomycete fungi.</title>
        <authorList>
            <consortium name="DOE Joint Genome Institute"/>
            <person name="Zeiner C.A."/>
            <person name="Purvine S.O."/>
            <person name="Zink E.M."/>
            <person name="Wu S."/>
            <person name="Pasa-Tolic L."/>
            <person name="Chaput D.L."/>
            <person name="Haridas S."/>
            <person name="Grigoriev I.V."/>
            <person name="Santelli C.M."/>
            <person name="Hansel C.M."/>
        </authorList>
    </citation>
    <scope>NUCLEOTIDE SEQUENCE [LARGE SCALE GENOMIC DNA]</scope>
    <source>
        <strain evidence="1 2">SRC1lrK2f</strain>
    </source>
</reference>
<dbReference type="AlphaFoldDB" id="A0A177DDM4"/>
<dbReference type="Proteomes" id="UP000077248">
    <property type="component" value="Unassembled WGS sequence"/>
</dbReference>
<evidence type="ECO:0008006" key="3">
    <source>
        <dbReference type="Google" id="ProtNLM"/>
    </source>
</evidence>
<dbReference type="KEGG" id="aalt:CC77DRAFT_239621"/>
<keyword evidence="2" id="KW-1185">Reference proteome</keyword>
<dbReference type="VEuPathDB" id="FungiDB:CC77DRAFT_239621"/>
<organism evidence="1 2">
    <name type="scientific">Alternaria alternata</name>
    <name type="common">Alternaria rot fungus</name>
    <name type="synonym">Torula alternata</name>
    <dbReference type="NCBI Taxonomy" id="5599"/>
    <lineage>
        <taxon>Eukaryota</taxon>
        <taxon>Fungi</taxon>
        <taxon>Dikarya</taxon>
        <taxon>Ascomycota</taxon>
        <taxon>Pezizomycotina</taxon>
        <taxon>Dothideomycetes</taxon>
        <taxon>Pleosporomycetidae</taxon>
        <taxon>Pleosporales</taxon>
        <taxon>Pleosporineae</taxon>
        <taxon>Pleosporaceae</taxon>
        <taxon>Alternaria</taxon>
        <taxon>Alternaria sect. Alternaria</taxon>
        <taxon>Alternaria alternata complex</taxon>
    </lineage>
</organism>
<dbReference type="GeneID" id="29116405"/>
<dbReference type="Gene3D" id="3.80.10.10">
    <property type="entry name" value="Ribonuclease Inhibitor"/>
    <property type="match status" value="1"/>
</dbReference>
<proteinExistence type="predicted"/>
<dbReference type="SUPFAM" id="SSF52047">
    <property type="entry name" value="RNI-like"/>
    <property type="match status" value="1"/>
</dbReference>
<name>A0A177DDM4_ALTAL</name>
<evidence type="ECO:0000313" key="2">
    <source>
        <dbReference type="Proteomes" id="UP000077248"/>
    </source>
</evidence>
<dbReference type="EMBL" id="KV441485">
    <property type="protein sequence ID" value="OAG17873.1"/>
    <property type="molecule type" value="Genomic_DNA"/>
</dbReference>
<dbReference type="RefSeq" id="XP_018383294.1">
    <property type="nucleotide sequence ID" value="XM_018530811.1"/>
</dbReference>
<protein>
    <recommendedName>
        <fullName evidence="3">F-box domain-containing protein</fullName>
    </recommendedName>
</protein>
<dbReference type="OMA" id="MHSDEAQ"/>
<sequence>MERLSEELLDHIVSEVTNPLPSRHKPLYNDLLSLSLVSRKFCRIVEPYIYRSLIMTANNGEKMLRTTNTRSELLRHVRAVFVEQYCHVADEIRDFIMHLPNLQELDLDTMGSFKECGLSDIVPVLKLRTVTTLRLSGVAARETVAMSLDDWKFENNTVTSLDLSFFEPQDGEELSEKIRIFAAVFRNLRSLKLHANYQWNTHIPILTGFTFRCLVYSFKHAFETTLREFSFGYNDDYGHSEEFEVLGHSLGAREILKASRLENLKIDTICLQKANQTNKLRSLLLEPSCLPTSLRTLYVRHIVATGNLNPEERNLMHSDEAQCLSQLVNLASRRSRFPNLQKLTLAISLPPFFEEVASRVVKIQARKAKVQLELMFM</sequence>
<gene>
    <name evidence="1" type="ORF">CC77DRAFT_239621</name>
</gene>